<dbReference type="PIRSF" id="PIRSF000137">
    <property type="entry name" value="Alcohol_oxidase"/>
    <property type="match status" value="1"/>
</dbReference>
<sequence>MLAPLIVVVFLVPLQSVAQLCPPTLVDGSAFALQAYDYVIIGSGPGGMTLATRLSEVPSISVAVLEAGDLHVPDQNVTTPGNEINVLLPSRSSIHAGFDSRVVFQPEYDWMRGTIPTSFTAGRSIPAPRGKLVGGSSATNGMAWSRASKEEYAAFDRLNNGTGEWTWDTLLPYWKRVENVEANTTSVPIQNQNTSEGLFGFGGPVNVSLNKVYPDSIPPFLQSIQLMDPPMALNTAPMSGNTFGAWNTFIAVDEETGKRNYPAVSYYCPNANRSNLHVLTGAQATKILFEKNSSGLSATAVDFTSQNATFRVNATKEIILSAGVINTPQILELSGVGNSRLLQSLGIDALLDLPGVGENLQEHFYVGSTWEIHSNITTLDALNDPKILLQQEDIFNSTGGGLLSATSSILGYFSHSMLFDNDTVQKLRALFDKSLSKLDPSAFTPLAKAQHEIQREWLGNGTVPELEMIQLNQGFVNFERTGDKSYISTNFGIQHTISRGSIHINTTDPFASPAIDARYLTTDYDVQVLVEALRWNRRLAAISPLADIIIEQTGPALNLNTDEELIKFIRETFTVGSHIIGTAAMAPPELQGVVDTKLKVYGTNNLRIMDISVFPMELATHPQATVFAMSERLADIIKAEIQ</sequence>
<keyword evidence="4 10" id="KW-0732">Signal</keyword>
<evidence type="ECO:0008006" key="15">
    <source>
        <dbReference type="Google" id="ProtNLM"/>
    </source>
</evidence>
<feature type="binding site" evidence="9">
    <location>
        <begin position="622"/>
        <end position="623"/>
    </location>
    <ligand>
        <name>FAD</name>
        <dbReference type="ChEBI" id="CHEBI:57692"/>
    </ligand>
</feature>
<name>A0A8H5LJT3_9AGAR</name>
<dbReference type="InterPro" id="IPR000172">
    <property type="entry name" value="GMC_OxRdtase_N"/>
</dbReference>
<evidence type="ECO:0000259" key="12">
    <source>
        <dbReference type="Pfam" id="PF05199"/>
    </source>
</evidence>
<protein>
    <recommendedName>
        <fullName evidence="15">Alcohol oxidase</fullName>
    </recommendedName>
</protein>
<dbReference type="SUPFAM" id="SSF51905">
    <property type="entry name" value="FAD/NAD(P)-binding domain"/>
    <property type="match status" value="1"/>
</dbReference>
<comment type="cofactor">
    <cofactor evidence="1 9">
        <name>FAD</name>
        <dbReference type="ChEBI" id="CHEBI:57692"/>
    </cofactor>
</comment>
<dbReference type="SUPFAM" id="SSF54373">
    <property type="entry name" value="FAD-linked reductases, C-terminal domain"/>
    <property type="match status" value="1"/>
</dbReference>
<evidence type="ECO:0000256" key="3">
    <source>
        <dbReference type="ARBA" id="ARBA00022630"/>
    </source>
</evidence>
<evidence type="ECO:0000256" key="2">
    <source>
        <dbReference type="ARBA" id="ARBA00010790"/>
    </source>
</evidence>
<dbReference type="Gene3D" id="3.50.50.60">
    <property type="entry name" value="FAD/NAD(P)-binding domain"/>
    <property type="match status" value="1"/>
</dbReference>
<evidence type="ECO:0000256" key="10">
    <source>
        <dbReference type="SAM" id="SignalP"/>
    </source>
</evidence>
<evidence type="ECO:0000256" key="5">
    <source>
        <dbReference type="ARBA" id="ARBA00022827"/>
    </source>
</evidence>
<evidence type="ECO:0000313" key="13">
    <source>
        <dbReference type="EMBL" id="KAF5359946.1"/>
    </source>
</evidence>
<organism evidence="13 14">
    <name type="scientific">Collybiopsis confluens</name>
    <dbReference type="NCBI Taxonomy" id="2823264"/>
    <lineage>
        <taxon>Eukaryota</taxon>
        <taxon>Fungi</taxon>
        <taxon>Dikarya</taxon>
        <taxon>Basidiomycota</taxon>
        <taxon>Agaricomycotina</taxon>
        <taxon>Agaricomycetes</taxon>
        <taxon>Agaricomycetidae</taxon>
        <taxon>Agaricales</taxon>
        <taxon>Marasmiineae</taxon>
        <taxon>Omphalotaceae</taxon>
        <taxon>Collybiopsis</taxon>
    </lineage>
</organism>
<proteinExistence type="inferred from homology"/>
<feature type="signal peptide" evidence="10">
    <location>
        <begin position="1"/>
        <end position="19"/>
    </location>
</feature>
<feature type="active site" description="Proton donor" evidence="8">
    <location>
        <position position="578"/>
    </location>
</feature>
<evidence type="ECO:0000256" key="7">
    <source>
        <dbReference type="ARBA" id="ARBA00023180"/>
    </source>
</evidence>
<dbReference type="Pfam" id="PF00732">
    <property type="entry name" value="GMC_oxred_N"/>
    <property type="match status" value="1"/>
</dbReference>
<dbReference type="GO" id="GO:0016614">
    <property type="term" value="F:oxidoreductase activity, acting on CH-OH group of donors"/>
    <property type="evidence" value="ECO:0007669"/>
    <property type="project" value="InterPro"/>
</dbReference>
<feature type="domain" description="Glucose-methanol-choline oxidoreductase N-terminal" evidence="11">
    <location>
        <begin position="113"/>
        <end position="364"/>
    </location>
</feature>
<dbReference type="OrthoDB" id="269227at2759"/>
<dbReference type="InterPro" id="IPR036188">
    <property type="entry name" value="FAD/NAD-bd_sf"/>
</dbReference>
<dbReference type="InterPro" id="IPR007867">
    <property type="entry name" value="GMC_OxRtase_C"/>
</dbReference>
<evidence type="ECO:0000256" key="4">
    <source>
        <dbReference type="ARBA" id="ARBA00022729"/>
    </source>
</evidence>
<reference evidence="13 14" key="1">
    <citation type="journal article" date="2020" name="ISME J.">
        <title>Uncovering the hidden diversity of litter-decomposition mechanisms in mushroom-forming fungi.</title>
        <authorList>
            <person name="Floudas D."/>
            <person name="Bentzer J."/>
            <person name="Ahren D."/>
            <person name="Johansson T."/>
            <person name="Persson P."/>
            <person name="Tunlid A."/>
        </authorList>
    </citation>
    <scope>NUCLEOTIDE SEQUENCE [LARGE SCALE GENOMIC DNA]</scope>
    <source>
        <strain evidence="13 14">CBS 406.79</strain>
    </source>
</reference>
<keyword evidence="6" id="KW-0560">Oxidoreductase</keyword>
<feature type="domain" description="Glucose-methanol-choline oxidoreductase C-terminal" evidence="12">
    <location>
        <begin position="498"/>
        <end position="629"/>
    </location>
</feature>
<keyword evidence="14" id="KW-1185">Reference proteome</keyword>
<evidence type="ECO:0000313" key="14">
    <source>
        <dbReference type="Proteomes" id="UP000518752"/>
    </source>
</evidence>
<dbReference type="AlphaFoldDB" id="A0A8H5LJT3"/>
<comment type="similarity">
    <text evidence="2">Belongs to the GMC oxidoreductase family.</text>
</comment>
<keyword evidence="5 9" id="KW-0274">FAD</keyword>
<dbReference type="Proteomes" id="UP000518752">
    <property type="component" value="Unassembled WGS sequence"/>
</dbReference>
<evidence type="ECO:0000256" key="8">
    <source>
        <dbReference type="PIRSR" id="PIRSR000137-1"/>
    </source>
</evidence>
<dbReference type="PANTHER" id="PTHR11552:SF201">
    <property type="entry name" value="GLUCOSE-METHANOL-CHOLINE OXIDOREDUCTASE N-TERMINAL DOMAIN-CONTAINING PROTEIN"/>
    <property type="match status" value="1"/>
</dbReference>
<evidence type="ECO:0000256" key="1">
    <source>
        <dbReference type="ARBA" id="ARBA00001974"/>
    </source>
</evidence>
<dbReference type="GO" id="GO:0050660">
    <property type="term" value="F:flavin adenine dinucleotide binding"/>
    <property type="evidence" value="ECO:0007669"/>
    <property type="project" value="InterPro"/>
</dbReference>
<feature type="chain" id="PRO_5034638008" description="Alcohol oxidase" evidence="10">
    <location>
        <begin position="20"/>
        <end position="642"/>
    </location>
</feature>
<evidence type="ECO:0000259" key="11">
    <source>
        <dbReference type="Pfam" id="PF00732"/>
    </source>
</evidence>
<dbReference type="EMBL" id="JAACJN010000222">
    <property type="protein sequence ID" value="KAF5359946.1"/>
    <property type="molecule type" value="Genomic_DNA"/>
</dbReference>
<dbReference type="Pfam" id="PF05199">
    <property type="entry name" value="GMC_oxred_C"/>
    <property type="match status" value="1"/>
</dbReference>
<dbReference type="InterPro" id="IPR012132">
    <property type="entry name" value="GMC_OxRdtase"/>
</dbReference>
<dbReference type="Gene3D" id="3.30.560.10">
    <property type="entry name" value="Glucose Oxidase, domain 3"/>
    <property type="match status" value="1"/>
</dbReference>
<keyword evidence="3" id="KW-0285">Flavoprotein</keyword>
<dbReference type="PANTHER" id="PTHR11552">
    <property type="entry name" value="GLUCOSE-METHANOL-CHOLINE GMC OXIDOREDUCTASE"/>
    <property type="match status" value="1"/>
</dbReference>
<feature type="active site" description="Proton acceptor" evidence="8">
    <location>
        <position position="621"/>
    </location>
</feature>
<comment type="caution">
    <text evidence="13">The sequence shown here is derived from an EMBL/GenBank/DDBJ whole genome shotgun (WGS) entry which is preliminary data.</text>
</comment>
<keyword evidence="7" id="KW-0325">Glycoprotein</keyword>
<evidence type="ECO:0000256" key="6">
    <source>
        <dbReference type="ARBA" id="ARBA00023002"/>
    </source>
</evidence>
<evidence type="ECO:0000256" key="9">
    <source>
        <dbReference type="PIRSR" id="PIRSR000137-2"/>
    </source>
</evidence>
<accession>A0A8H5LJT3</accession>
<gene>
    <name evidence="13" type="ORF">D9757_012237</name>
</gene>